<keyword evidence="3" id="KW-0614">Plasmid</keyword>
<reference evidence="3 4" key="1">
    <citation type="submission" date="2019-11" db="EMBL/GenBank/DDBJ databases">
        <title>Draft Genome Sequence of Plant Growth-Promoting Rhizosphere-Associated Bacteria.</title>
        <authorList>
            <person name="Vasilyev I.Y."/>
            <person name="Radchenko V."/>
            <person name="Ilnitskaya E.V."/>
        </authorList>
    </citation>
    <scope>NUCLEOTIDE SEQUENCE [LARGE SCALE GENOMIC DNA]</scope>
    <source>
        <strain evidence="3 4">VRA_1sq_f</strain>
        <plasmid evidence="3">unnamed28</plasmid>
    </source>
</reference>
<gene>
    <name evidence="2" type="ORF">GKC34_08470</name>
    <name evidence="3" type="ORF">GKC34_15910</name>
</gene>
<dbReference type="Gene3D" id="3.90.550.10">
    <property type="entry name" value="Spore Coat Polysaccharide Biosynthesis Protein SpsA, Chain A"/>
    <property type="match status" value="1"/>
</dbReference>
<dbReference type="Proteomes" id="UP000437575">
    <property type="component" value="Unassembled WGS sequence"/>
</dbReference>
<comment type="caution">
    <text evidence="3">The sequence shown here is derived from an EMBL/GenBank/DDBJ whole genome shotgun (WGS) entry which is preliminary data.</text>
</comment>
<dbReference type="InterPro" id="IPR001173">
    <property type="entry name" value="Glyco_trans_2-like"/>
</dbReference>
<evidence type="ECO:0000313" key="2">
    <source>
        <dbReference type="EMBL" id="MSE05833.1"/>
    </source>
</evidence>
<evidence type="ECO:0000259" key="1">
    <source>
        <dbReference type="Pfam" id="PF00535"/>
    </source>
</evidence>
<keyword evidence="3" id="KW-0808">Transferase</keyword>
<evidence type="ECO:0000313" key="3">
    <source>
        <dbReference type="EMBL" id="MSE07144.1"/>
    </source>
</evidence>
<dbReference type="GO" id="GO:0016740">
    <property type="term" value="F:transferase activity"/>
    <property type="evidence" value="ECO:0007669"/>
    <property type="project" value="UniProtKB-KW"/>
</dbReference>
<sequence length="52" mass="6189">MTKKLSIIVPCYYEEETIPLFYEAVEKVKKELNRIELEYWFVNDGSQDGTLD</sequence>
<dbReference type="Pfam" id="PF00535">
    <property type="entry name" value="Glycos_transf_2"/>
    <property type="match status" value="1"/>
</dbReference>
<organism evidence="3 4">
    <name type="scientific">Ligilactobacillus salivarius</name>
    <dbReference type="NCBI Taxonomy" id="1624"/>
    <lineage>
        <taxon>Bacteria</taxon>
        <taxon>Bacillati</taxon>
        <taxon>Bacillota</taxon>
        <taxon>Bacilli</taxon>
        <taxon>Lactobacillales</taxon>
        <taxon>Lactobacillaceae</taxon>
        <taxon>Ligilactobacillus</taxon>
    </lineage>
</organism>
<geneLocation type="plasmid" evidence="3">
    <name>unnamed28</name>
</geneLocation>
<dbReference type="AlphaFoldDB" id="A0A6A8LTY1"/>
<proteinExistence type="predicted"/>
<feature type="non-terminal residue" evidence="3">
    <location>
        <position position="52"/>
    </location>
</feature>
<name>A0A6A8LTY1_9LACO</name>
<evidence type="ECO:0000313" key="4">
    <source>
        <dbReference type="Proteomes" id="UP000437575"/>
    </source>
</evidence>
<feature type="domain" description="Glycosyltransferase 2-like" evidence="1">
    <location>
        <begin position="6"/>
        <end position="51"/>
    </location>
</feature>
<dbReference type="SUPFAM" id="SSF53448">
    <property type="entry name" value="Nucleotide-diphospho-sugar transferases"/>
    <property type="match status" value="1"/>
</dbReference>
<dbReference type="EMBL" id="WKKZ01001628">
    <property type="protein sequence ID" value="MSE07144.1"/>
    <property type="molecule type" value="Genomic_DNA"/>
</dbReference>
<accession>A0A6A8LTY1</accession>
<dbReference type="EMBL" id="WKKZ01000434">
    <property type="protein sequence ID" value="MSE05833.1"/>
    <property type="molecule type" value="Genomic_DNA"/>
</dbReference>
<protein>
    <submittedName>
        <fullName evidence="3">Glycosyltransferase</fullName>
    </submittedName>
</protein>
<dbReference type="InterPro" id="IPR029044">
    <property type="entry name" value="Nucleotide-diphossugar_trans"/>
</dbReference>